<accession>A0A2G5HLT2</accession>
<protein>
    <recommendedName>
        <fullName evidence="3">F-box domain-containing protein</fullName>
    </recommendedName>
</protein>
<comment type="caution">
    <text evidence="1">The sequence shown here is derived from an EMBL/GenBank/DDBJ whole genome shotgun (WGS) entry which is preliminary data.</text>
</comment>
<gene>
    <name evidence="1" type="ORF">CB0940_03907</name>
</gene>
<reference evidence="1 2" key="1">
    <citation type="submission" date="2015-10" db="EMBL/GenBank/DDBJ databases">
        <title>The cercosporin biosynthetic gene cluster was horizontally transferred to several fungal lineages and shown to be expanded in Cercospora beticola based on microsynteny with recipient genomes.</title>
        <authorList>
            <person name="De Jonge R."/>
            <person name="Ebert M.K."/>
            <person name="Suttle J.C."/>
            <person name="Jurick Ii W.M."/>
            <person name="Secor G.A."/>
            <person name="Thomma B.P."/>
            <person name="Van De Peer Y."/>
            <person name="Bolton M.D."/>
        </authorList>
    </citation>
    <scope>NUCLEOTIDE SEQUENCE [LARGE SCALE GENOMIC DNA]</scope>
    <source>
        <strain evidence="1 2">09-40</strain>
    </source>
</reference>
<evidence type="ECO:0000313" key="2">
    <source>
        <dbReference type="Proteomes" id="UP000230605"/>
    </source>
</evidence>
<dbReference type="OrthoDB" id="5413827at2759"/>
<dbReference type="PANTHER" id="PTHR42085:SF1">
    <property type="entry name" value="F-BOX DOMAIN-CONTAINING PROTEIN"/>
    <property type="match status" value="1"/>
</dbReference>
<dbReference type="PANTHER" id="PTHR42085">
    <property type="entry name" value="F-BOX DOMAIN-CONTAINING PROTEIN"/>
    <property type="match status" value="1"/>
</dbReference>
<sequence>MRSRKVLSRPLRREVNVDTYEAQPECRLLQLPAELRTTIYELALTSKSGSITIDFSNPPPKFSGSKLLSDIIKSSALTRACKQIRQETRGMLQTLNTVRFHLPLWPQNGSVTRLDGPTMHHLEEALSPRRTSSTSQSSFPAWKAMEVDLGRLPILRFEPAFRGWYNGEQALSRLRGTFPGMTLRLEVWNAETDRATVIRMRMTGVEDIASSLEEAKSSGQLPERDFACLKDLMELERIRRVVVGARD</sequence>
<organism evidence="1 2">
    <name type="scientific">Cercospora beticola</name>
    <name type="common">Sugarbeet leaf spot fungus</name>
    <dbReference type="NCBI Taxonomy" id="122368"/>
    <lineage>
        <taxon>Eukaryota</taxon>
        <taxon>Fungi</taxon>
        <taxon>Dikarya</taxon>
        <taxon>Ascomycota</taxon>
        <taxon>Pezizomycotina</taxon>
        <taxon>Dothideomycetes</taxon>
        <taxon>Dothideomycetidae</taxon>
        <taxon>Mycosphaerellales</taxon>
        <taxon>Mycosphaerellaceae</taxon>
        <taxon>Cercospora</taxon>
    </lineage>
</organism>
<evidence type="ECO:0000313" key="1">
    <source>
        <dbReference type="EMBL" id="PIA93490.1"/>
    </source>
</evidence>
<dbReference type="InterPro" id="IPR038883">
    <property type="entry name" value="AN11006-like"/>
</dbReference>
<dbReference type="Proteomes" id="UP000230605">
    <property type="component" value="Chromosome 4"/>
</dbReference>
<proteinExistence type="predicted"/>
<dbReference type="AlphaFoldDB" id="A0A2G5HLT2"/>
<dbReference type="EMBL" id="LKMD01000105">
    <property type="protein sequence ID" value="PIA93490.1"/>
    <property type="molecule type" value="Genomic_DNA"/>
</dbReference>
<name>A0A2G5HLT2_CERBT</name>
<evidence type="ECO:0008006" key="3">
    <source>
        <dbReference type="Google" id="ProtNLM"/>
    </source>
</evidence>